<feature type="region of interest" description="Disordered" evidence="3">
    <location>
        <begin position="1"/>
        <end position="22"/>
    </location>
</feature>
<dbReference type="EC" id="3.1.30.-" evidence="6"/>
<keyword evidence="7" id="KW-1185">Reference proteome</keyword>
<dbReference type="InterPro" id="IPR044929">
    <property type="entry name" value="DNA/RNA_non-sp_Endonuclease_sf"/>
</dbReference>
<evidence type="ECO:0000259" key="5">
    <source>
        <dbReference type="SMART" id="SM00892"/>
    </source>
</evidence>
<dbReference type="InterPro" id="IPR020821">
    <property type="entry name" value="ENPP1-3/EXOG-like_nuc-like"/>
</dbReference>
<dbReference type="Pfam" id="PF01223">
    <property type="entry name" value="Endonuclease_NS"/>
    <property type="match status" value="1"/>
</dbReference>
<keyword evidence="6" id="KW-0378">Hydrolase</keyword>
<keyword evidence="2" id="KW-0479">Metal-binding</keyword>
<dbReference type="PANTHER" id="PTHR13966">
    <property type="entry name" value="ENDONUCLEASE RELATED"/>
    <property type="match status" value="1"/>
</dbReference>
<dbReference type="GO" id="GO:0003676">
    <property type="term" value="F:nucleic acid binding"/>
    <property type="evidence" value="ECO:0007669"/>
    <property type="project" value="InterPro"/>
</dbReference>
<dbReference type="InterPro" id="IPR040255">
    <property type="entry name" value="Non-specific_endonuclease"/>
</dbReference>
<dbReference type="PANTHER" id="PTHR13966:SF5">
    <property type="entry name" value="ENDONUCLEASE G, MITOCHONDRIAL"/>
    <property type="match status" value="1"/>
</dbReference>
<sequence length="313" mass="35999">MFKSLRPTRRRSKKRNGHKATKATKALIKSGLKLPTWLLVCILMFASTAYFIERQIREQYAYAGLPIPQNSLQVHTWHRVLRNPGFMVGYSDARMNPLWVTYQLNEGTLGSIGPRPSTFSTDWRTIIRVAHQDYTGSGYDRGHLAPNYAMARVHGREAQLKSFLMTNISPQTPELNRQVWQRIEAAAMDHFIPIKQNIWVITGPIFSGFLLGPDVERLNSSWVEIPDAFYKIFIAPATTERPLSVLAFIVPQNVKGNEPLDQFLVTVREIEDKTGLNFLHRLPEDLQERVETTIQPEPWQLDKVKNQRGRYSD</sequence>
<feature type="domain" description="DNA/RNA non-specific endonuclease/pyrophosphatase/phosphodiesterase" evidence="5">
    <location>
        <begin position="82"/>
        <end position="285"/>
    </location>
</feature>
<feature type="binding site" evidence="2">
    <location>
        <position position="176"/>
    </location>
    <ligand>
        <name>Mg(2+)</name>
        <dbReference type="ChEBI" id="CHEBI:18420"/>
        <note>catalytic</note>
    </ligand>
</feature>
<evidence type="ECO:0000259" key="4">
    <source>
        <dbReference type="SMART" id="SM00477"/>
    </source>
</evidence>
<dbReference type="RefSeq" id="WP_081763793.1">
    <property type="nucleotide sequence ID" value="NZ_AONB01000008.1"/>
</dbReference>
<dbReference type="InterPro" id="IPR044925">
    <property type="entry name" value="His-Me_finger_sf"/>
</dbReference>
<dbReference type="Gene3D" id="3.40.570.10">
    <property type="entry name" value="Extracellular Endonuclease, subunit A"/>
    <property type="match status" value="1"/>
</dbReference>
<feature type="active site" description="Proton acceptor" evidence="1">
    <location>
        <position position="143"/>
    </location>
</feature>
<accession>W9V4R2</accession>
<dbReference type="GO" id="GO:0046872">
    <property type="term" value="F:metal ion binding"/>
    <property type="evidence" value="ECO:0007669"/>
    <property type="project" value="UniProtKB-KW"/>
</dbReference>
<evidence type="ECO:0000256" key="1">
    <source>
        <dbReference type="PIRSR" id="PIRSR640255-1"/>
    </source>
</evidence>
<dbReference type="SMART" id="SM00477">
    <property type="entry name" value="NUC"/>
    <property type="match status" value="1"/>
</dbReference>
<reference evidence="7" key="1">
    <citation type="submission" date="2012-11" db="EMBL/GenBank/DDBJ databases">
        <authorList>
            <person name="Singh A."/>
            <person name="Pinnaka A.K."/>
            <person name="Vaidya B."/>
        </authorList>
    </citation>
    <scope>NUCLEOTIDE SEQUENCE [LARGE SCALE GENOMIC DNA]</scope>
    <source>
        <strain evidence="7">AK23</strain>
    </source>
</reference>
<dbReference type="Proteomes" id="UP000019464">
    <property type="component" value="Unassembled WGS sequence"/>
</dbReference>
<protein>
    <submittedName>
        <fullName evidence="6">Nuclease</fullName>
        <ecNumber evidence="6">3.1.30.-</ecNumber>
    </submittedName>
</protein>
<dbReference type="EMBL" id="AONB01000008">
    <property type="protein sequence ID" value="EXJ11127.1"/>
    <property type="molecule type" value="Genomic_DNA"/>
</dbReference>
<evidence type="ECO:0000256" key="3">
    <source>
        <dbReference type="SAM" id="MobiDB-lite"/>
    </source>
</evidence>
<evidence type="ECO:0000313" key="7">
    <source>
        <dbReference type="Proteomes" id="UP000019464"/>
    </source>
</evidence>
<dbReference type="SUPFAM" id="SSF54060">
    <property type="entry name" value="His-Me finger endonucleases"/>
    <property type="match status" value="1"/>
</dbReference>
<dbReference type="GO" id="GO:0016787">
    <property type="term" value="F:hydrolase activity"/>
    <property type="evidence" value="ECO:0007669"/>
    <property type="project" value="UniProtKB-KW"/>
</dbReference>
<dbReference type="STRING" id="1229521.D791_01913"/>
<organism evidence="6 7">
    <name type="scientific">Nitrincola nitratireducens</name>
    <dbReference type="NCBI Taxonomy" id="1229521"/>
    <lineage>
        <taxon>Bacteria</taxon>
        <taxon>Pseudomonadati</taxon>
        <taxon>Pseudomonadota</taxon>
        <taxon>Gammaproteobacteria</taxon>
        <taxon>Oceanospirillales</taxon>
        <taxon>Oceanospirillaceae</taxon>
        <taxon>Nitrincola</taxon>
    </lineage>
</organism>
<proteinExistence type="predicted"/>
<dbReference type="GO" id="GO:0004519">
    <property type="term" value="F:endonuclease activity"/>
    <property type="evidence" value="ECO:0007669"/>
    <property type="project" value="TreeGrafter"/>
</dbReference>
<evidence type="ECO:0000313" key="6">
    <source>
        <dbReference type="EMBL" id="EXJ11127.1"/>
    </source>
</evidence>
<comment type="caution">
    <text evidence="6">The sequence shown here is derived from an EMBL/GenBank/DDBJ whole genome shotgun (WGS) entry which is preliminary data.</text>
</comment>
<reference evidence="6 7" key="2">
    <citation type="journal article" date="2015" name="Syst. Appl. Microbiol.">
        <title>Nitrincola nitratireducens sp. nov. isolated from a haloalkaline crater lake.</title>
        <authorList>
            <person name="Singh A."/>
            <person name="Vaidya B."/>
            <person name="Tanuku N.R."/>
            <person name="Pinnaka A.K."/>
        </authorList>
    </citation>
    <scope>NUCLEOTIDE SEQUENCE [LARGE SCALE GENOMIC DNA]</scope>
    <source>
        <strain evidence="6 7">AK23</strain>
    </source>
</reference>
<dbReference type="AlphaFoldDB" id="W9V4R2"/>
<dbReference type="InterPro" id="IPR001604">
    <property type="entry name" value="Endo_G_ENPP1-like_dom"/>
</dbReference>
<evidence type="ECO:0000256" key="2">
    <source>
        <dbReference type="PIRSR" id="PIRSR640255-2"/>
    </source>
</evidence>
<gene>
    <name evidence="6" type="primary">nucA</name>
    <name evidence="6" type="ORF">D791_01913</name>
</gene>
<name>W9V4R2_9GAMM</name>
<feature type="domain" description="ENPP1-3/EXOG-like endonuclease/phosphodiesterase" evidence="4">
    <location>
        <begin position="83"/>
        <end position="285"/>
    </location>
</feature>
<dbReference type="SMART" id="SM00892">
    <property type="entry name" value="Endonuclease_NS"/>
    <property type="match status" value="1"/>
</dbReference>